<accession>A0AA35QU49</accession>
<evidence type="ECO:0000313" key="4">
    <source>
        <dbReference type="EMBL" id="CAI7991126.1"/>
    </source>
</evidence>
<organism evidence="4 5">
    <name type="scientific">Geodia barretti</name>
    <name type="common">Barrett's horny sponge</name>
    <dbReference type="NCBI Taxonomy" id="519541"/>
    <lineage>
        <taxon>Eukaryota</taxon>
        <taxon>Metazoa</taxon>
        <taxon>Porifera</taxon>
        <taxon>Demospongiae</taxon>
        <taxon>Heteroscleromorpha</taxon>
        <taxon>Tetractinellida</taxon>
        <taxon>Astrophorina</taxon>
        <taxon>Geodiidae</taxon>
        <taxon>Geodia</taxon>
    </lineage>
</organism>
<dbReference type="SUPFAM" id="SSF48726">
    <property type="entry name" value="Immunoglobulin"/>
    <property type="match status" value="1"/>
</dbReference>
<dbReference type="InterPro" id="IPR013783">
    <property type="entry name" value="Ig-like_fold"/>
</dbReference>
<feature type="region of interest" description="Disordered" evidence="1">
    <location>
        <begin position="176"/>
        <end position="202"/>
    </location>
</feature>
<keyword evidence="2" id="KW-1133">Transmembrane helix</keyword>
<proteinExistence type="predicted"/>
<feature type="transmembrane region" description="Helical" evidence="2">
    <location>
        <begin position="138"/>
        <end position="167"/>
    </location>
</feature>
<keyword evidence="3" id="KW-0732">Signal</keyword>
<feature type="compositionally biased region" description="Basic and acidic residues" evidence="1">
    <location>
        <begin position="181"/>
        <end position="194"/>
    </location>
</feature>
<dbReference type="AlphaFoldDB" id="A0AA35QU49"/>
<evidence type="ECO:0000256" key="1">
    <source>
        <dbReference type="SAM" id="MobiDB-lite"/>
    </source>
</evidence>
<keyword evidence="2" id="KW-0472">Membrane</keyword>
<comment type="caution">
    <text evidence="4">The sequence shown here is derived from an EMBL/GenBank/DDBJ whole genome shotgun (WGS) entry which is preliminary data.</text>
</comment>
<evidence type="ECO:0000256" key="3">
    <source>
        <dbReference type="SAM" id="SignalP"/>
    </source>
</evidence>
<dbReference type="Gene3D" id="2.60.40.10">
    <property type="entry name" value="Immunoglobulins"/>
    <property type="match status" value="1"/>
</dbReference>
<keyword evidence="2" id="KW-0812">Transmembrane</keyword>
<evidence type="ECO:0000313" key="5">
    <source>
        <dbReference type="Proteomes" id="UP001174909"/>
    </source>
</evidence>
<evidence type="ECO:0000256" key="2">
    <source>
        <dbReference type="SAM" id="Phobius"/>
    </source>
</evidence>
<dbReference type="Proteomes" id="UP001174909">
    <property type="component" value="Unassembled WGS sequence"/>
</dbReference>
<feature type="signal peptide" evidence="3">
    <location>
        <begin position="1"/>
        <end position="15"/>
    </location>
</feature>
<dbReference type="EMBL" id="CASHTH010000105">
    <property type="protein sequence ID" value="CAI7991126.1"/>
    <property type="molecule type" value="Genomic_DNA"/>
</dbReference>
<feature type="chain" id="PRO_5041268510" description="Ig-like domain-containing protein" evidence="3">
    <location>
        <begin position="16"/>
        <end position="211"/>
    </location>
</feature>
<reference evidence="4" key="1">
    <citation type="submission" date="2023-03" db="EMBL/GenBank/DDBJ databases">
        <authorList>
            <person name="Steffen K."/>
            <person name="Cardenas P."/>
        </authorList>
    </citation>
    <scope>NUCLEOTIDE SEQUENCE</scope>
</reference>
<sequence length="211" mass="23335">MQLLVAFLFAGLANAQLDAQAPAILQGPVSHVVDVQRTVTFSCTAKAEDIKWIINGSRLESSAYDGAIDVRRIPRDVLFYSSVTFPVSEQYHSTRVRCQAVHQQSSVESPEAYLTITDTNGRDGERDNCSQGAGSDSWHILVLSAAMALYVALTTPLVIVLAVMYIVRQRKETSSKVAQKRQVEDAKNQTKGREEEEGDYIHMASISLHQH</sequence>
<gene>
    <name evidence="4" type="ORF">GBAR_LOCUS630</name>
</gene>
<protein>
    <recommendedName>
        <fullName evidence="6">Ig-like domain-containing protein</fullName>
    </recommendedName>
</protein>
<keyword evidence="5" id="KW-1185">Reference proteome</keyword>
<evidence type="ECO:0008006" key="6">
    <source>
        <dbReference type="Google" id="ProtNLM"/>
    </source>
</evidence>
<name>A0AA35QU49_GEOBA</name>
<dbReference type="InterPro" id="IPR036179">
    <property type="entry name" value="Ig-like_dom_sf"/>
</dbReference>